<dbReference type="EMBL" id="BMYO01000002">
    <property type="protein sequence ID" value="GHD57968.1"/>
    <property type="molecule type" value="Genomic_DNA"/>
</dbReference>
<evidence type="ECO:0000256" key="7">
    <source>
        <dbReference type="RuleBase" id="RU363032"/>
    </source>
</evidence>
<keyword evidence="6 7" id="KW-0472">Membrane</keyword>
<evidence type="ECO:0000313" key="9">
    <source>
        <dbReference type="EMBL" id="GHD57968.1"/>
    </source>
</evidence>
<evidence type="ECO:0000256" key="1">
    <source>
        <dbReference type="ARBA" id="ARBA00004651"/>
    </source>
</evidence>
<feature type="domain" description="ABC transmembrane type-1" evidence="8">
    <location>
        <begin position="75"/>
        <end position="265"/>
    </location>
</feature>
<evidence type="ECO:0000256" key="6">
    <source>
        <dbReference type="ARBA" id="ARBA00023136"/>
    </source>
</evidence>
<dbReference type="CDD" id="cd06261">
    <property type="entry name" value="TM_PBP2"/>
    <property type="match status" value="1"/>
</dbReference>
<protein>
    <submittedName>
        <fullName evidence="9">Peptide ABC transporter permease</fullName>
    </submittedName>
</protein>
<comment type="similarity">
    <text evidence="7">Belongs to the binding-protein-dependent transport system permease family.</text>
</comment>
<comment type="subcellular location">
    <subcellularLocation>
        <location evidence="1 7">Cell membrane</location>
        <topology evidence="1 7">Multi-pass membrane protein</topology>
    </subcellularLocation>
</comment>
<evidence type="ECO:0000259" key="8">
    <source>
        <dbReference type="PROSITE" id="PS50928"/>
    </source>
</evidence>
<keyword evidence="2 7" id="KW-0813">Transport</keyword>
<keyword evidence="10" id="KW-1185">Reference proteome</keyword>
<evidence type="ECO:0000256" key="5">
    <source>
        <dbReference type="ARBA" id="ARBA00022989"/>
    </source>
</evidence>
<evidence type="ECO:0000256" key="2">
    <source>
        <dbReference type="ARBA" id="ARBA00022448"/>
    </source>
</evidence>
<dbReference type="Gene3D" id="1.10.3720.10">
    <property type="entry name" value="MetI-like"/>
    <property type="match status" value="1"/>
</dbReference>
<feature type="transmembrane region" description="Helical" evidence="7">
    <location>
        <begin position="244"/>
        <end position="265"/>
    </location>
</feature>
<dbReference type="InterPro" id="IPR025966">
    <property type="entry name" value="OppC_N"/>
</dbReference>
<evidence type="ECO:0000256" key="4">
    <source>
        <dbReference type="ARBA" id="ARBA00022692"/>
    </source>
</evidence>
<name>A0ABQ3GZT1_9NEIS</name>
<dbReference type="Pfam" id="PF12911">
    <property type="entry name" value="OppC_N"/>
    <property type="match status" value="1"/>
</dbReference>
<keyword evidence="3" id="KW-1003">Cell membrane</keyword>
<sequence>MSRRGWFSLILLAALLLAALLAPWLASQNPYDLATLDILDARLPPGSAALDHGGTYWLGTDAQGRDMLSAMLYGLRISLAVGVLSTLLALTAGVVLGLLAAWHGRWVDALIMRVVDIQLSFPAILLALVLLALTGPGVSKIVLALLAAQWAYYARTARSAALVECQKDYVAAARLLRLPTWRILLRHVLPNCLPTLLTVAALQLAAAISLEATLSFLGLGLPVTEPSLGLLIANGFQYLLSGRYWISVFPGLLLVVVLTCCNLLADALRQRADPREAGR</sequence>
<keyword evidence="4 7" id="KW-0812">Transmembrane</keyword>
<dbReference type="InterPro" id="IPR000515">
    <property type="entry name" value="MetI-like"/>
</dbReference>
<dbReference type="RefSeq" id="WP_189458784.1">
    <property type="nucleotide sequence ID" value="NZ_BMYO01000002.1"/>
</dbReference>
<keyword evidence="5 7" id="KW-1133">Transmembrane helix</keyword>
<dbReference type="Proteomes" id="UP000604737">
    <property type="component" value="Unassembled WGS sequence"/>
</dbReference>
<proteinExistence type="inferred from homology"/>
<dbReference type="SUPFAM" id="SSF161098">
    <property type="entry name" value="MetI-like"/>
    <property type="match status" value="1"/>
</dbReference>
<dbReference type="Pfam" id="PF00528">
    <property type="entry name" value="BPD_transp_1"/>
    <property type="match status" value="1"/>
</dbReference>
<reference evidence="10" key="1">
    <citation type="journal article" date="2019" name="Int. J. Syst. Evol. Microbiol.">
        <title>The Global Catalogue of Microorganisms (GCM) 10K type strain sequencing project: providing services to taxonomists for standard genome sequencing and annotation.</title>
        <authorList>
            <consortium name="The Broad Institute Genomics Platform"/>
            <consortium name="The Broad Institute Genome Sequencing Center for Infectious Disease"/>
            <person name="Wu L."/>
            <person name="Ma J."/>
        </authorList>
    </citation>
    <scope>NUCLEOTIDE SEQUENCE [LARGE SCALE GENOMIC DNA]</scope>
    <source>
        <strain evidence="10">KCTC 23701</strain>
    </source>
</reference>
<gene>
    <name evidence="9" type="ORF">GCM10007350_07060</name>
</gene>
<comment type="caution">
    <text evidence="9">The sequence shown here is derived from an EMBL/GenBank/DDBJ whole genome shotgun (WGS) entry which is preliminary data.</text>
</comment>
<evidence type="ECO:0000256" key="3">
    <source>
        <dbReference type="ARBA" id="ARBA00022475"/>
    </source>
</evidence>
<feature type="transmembrane region" description="Helical" evidence="7">
    <location>
        <begin position="77"/>
        <end position="102"/>
    </location>
</feature>
<dbReference type="PANTHER" id="PTHR43386:SF26">
    <property type="entry name" value="ABC TRANSPORTER PERMEASE PROTEIN"/>
    <property type="match status" value="1"/>
</dbReference>
<dbReference type="InterPro" id="IPR035906">
    <property type="entry name" value="MetI-like_sf"/>
</dbReference>
<dbReference type="PROSITE" id="PS50928">
    <property type="entry name" value="ABC_TM1"/>
    <property type="match status" value="1"/>
</dbReference>
<accession>A0ABQ3GZT1</accession>
<dbReference type="InterPro" id="IPR050366">
    <property type="entry name" value="BP-dependent_transpt_permease"/>
</dbReference>
<evidence type="ECO:0000313" key="10">
    <source>
        <dbReference type="Proteomes" id="UP000604737"/>
    </source>
</evidence>
<dbReference type="PANTHER" id="PTHR43386">
    <property type="entry name" value="OLIGOPEPTIDE TRANSPORT SYSTEM PERMEASE PROTEIN APPC"/>
    <property type="match status" value="1"/>
</dbReference>
<organism evidence="9 10">
    <name type="scientific">Jeongeupia chitinilytica</name>
    <dbReference type="NCBI Taxonomy" id="1041641"/>
    <lineage>
        <taxon>Bacteria</taxon>
        <taxon>Pseudomonadati</taxon>
        <taxon>Pseudomonadota</taxon>
        <taxon>Betaproteobacteria</taxon>
        <taxon>Neisseriales</taxon>
        <taxon>Chitinibacteraceae</taxon>
        <taxon>Jeongeupia</taxon>
    </lineage>
</organism>